<evidence type="ECO:0000313" key="2">
    <source>
        <dbReference type="EMBL" id="MFC1436163.1"/>
    </source>
</evidence>
<dbReference type="InterPro" id="IPR035897">
    <property type="entry name" value="Toll_tir_struct_dom_sf"/>
</dbReference>
<feature type="domain" description="TIR" evidence="1">
    <location>
        <begin position="8"/>
        <end position="71"/>
    </location>
</feature>
<dbReference type="Pfam" id="PF13676">
    <property type="entry name" value="TIR_2"/>
    <property type="match status" value="1"/>
</dbReference>
<organism evidence="2 3">
    <name type="scientific">Streptacidiphilus alkalitolerans</name>
    <dbReference type="NCBI Taxonomy" id="3342712"/>
    <lineage>
        <taxon>Bacteria</taxon>
        <taxon>Bacillati</taxon>
        <taxon>Actinomycetota</taxon>
        <taxon>Actinomycetes</taxon>
        <taxon>Kitasatosporales</taxon>
        <taxon>Streptomycetaceae</taxon>
        <taxon>Streptacidiphilus</taxon>
    </lineage>
</organism>
<gene>
    <name evidence="2" type="ORF">ACEZDB_36570</name>
</gene>
<protein>
    <submittedName>
        <fullName evidence="2">Toll/interleukin-1 receptor domain-containing protein</fullName>
    </submittedName>
</protein>
<dbReference type="Gene3D" id="3.40.50.10140">
    <property type="entry name" value="Toll/interleukin-1 receptor homology (TIR) domain"/>
    <property type="match status" value="1"/>
</dbReference>
<sequence>MSGSSERIFISYAGPDREWAEWVGWHLQGAGCQVELAAWHWGAGDDFVKRMSQALANASAVVALFSPAYFAAG</sequence>
<comment type="caution">
    <text evidence="2">The sequence shown here is derived from an EMBL/GenBank/DDBJ whole genome shotgun (WGS) entry which is preliminary data.</text>
</comment>
<dbReference type="RefSeq" id="WP_380559659.1">
    <property type="nucleotide sequence ID" value="NZ_JBHEZY010000025.1"/>
</dbReference>
<name>A0ABV6XD51_9ACTN</name>
<accession>A0ABV6XD51</accession>
<evidence type="ECO:0000313" key="3">
    <source>
        <dbReference type="Proteomes" id="UP001592530"/>
    </source>
</evidence>
<evidence type="ECO:0000259" key="1">
    <source>
        <dbReference type="Pfam" id="PF13676"/>
    </source>
</evidence>
<feature type="non-terminal residue" evidence="2">
    <location>
        <position position="73"/>
    </location>
</feature>
<keyword evidence="2" id="KW-0675">Receptor</keyword>
<dbReference type="EMBL" id="JBHEZY010000025">
    <property type="protein sequence ID" value="MFC1436163.1"/>
    <property type="molecule type" value="Genomic_DNA"/>
</dbReference>
<reference evidence="2 3" key="1">
    <citation type="submission" date="2024-09" db="EMBL/GenBank/DDBJ databases">
        <authorList>
            <person name="Lee S.D."/>
        </authorList>
    </citation>
    <scope>NUCLEOTIDE SEQUENCE [LARGE SCALE GENOMIC DNA]</scope>
    <source>
        <strain evidence="2 3">N1-3</strain>
    </source>
</reference>
<proteinExistence type="predicted"/>
<dbReference type="Proteomes" id="UP001592530">
    <property type="component" value="Unassembled WGS sequence"/>
</dbReference>
<dbReference type="InterPro" id="IPR000157">
    <property type="entry name" value="TIR_dom"/>
</dbReference>
<dbReference type="SUPFAM" id="SSF52200">
    <property type="entry name" value="Toll/Interleukin receptor TIR domain"/>
    <property type="match status" value="1"/>
</dbReference>